<name>A0A3B0TYY3_9ZZZZ</name>
<dbReference type="AlphaFoldDB" id="A0A3B0TYY3"/>
<accession>A0A3B0TYY3</accession>
<reference evidence="1" key="1">
    <citation type="submission" date="2018-06" db="EMBL/GenBank/DDBJ databases">
        <authorList>
            <person name="Zhirakovskaya E."/>
        </authorList>
    </citation>
    <scope>NUCLEOTIDE SEQUENCE</scope>
</reference>
<feature type="non-terminal residue" evidence="1">
    <location>
        <position position="120"/>
    </location>
</feature>
<protein>
    <submittedName>
        <fullName evidence="1">Uncharacterized protein</fullName>
    </submittedName>
</protein>
<proteinExistence type="predicted"/>
<organism evidence="1">
    <name type="scientific">hydrothermal vent metagenome</name>
    <dbReference type="NCBI Taxonomy" id="652676"/>
    <lineage>
        <taxon>unclassified sequences</taxon>
        <taxon>metagenomes</taxon>
        <taxon>ecological metagenomes</taxon>
    </lineage>
</organism>
<gene>
    <name evidence="1" type="ORF">MNBD_BACTEROID01-781</name>
</gene>
<evidence type="ECO:0000313" key="1">
    <source>
        <dbReference type="EMBL" id="VAW17359.1"/>
    </source>
</evidence>
<dbReference type="EMBL" id="UOEP01000073">
    <property type="protein sequence ID" value="VAW17359.1"/>
    <property type="molecule type" value="Genomic_DNA"/>
</dbReference>
<sequence length="120" mass="13782">MSIKNVLIVLLLSVVFVHYYRPSIKISGFLGKGNPLKLRKRLKLIYKLNYKHLNTNALKKIFIFIFFTLSFIPHTGLKGQESAKDRYSTGFKADSVRCNELFQEGIKNAQNNDPQTALTF</sequence>